<sequence length="75" mass="8677">MRFQEYNFGQMRVPKPVLEYVKSEAEFFLGYGKPSCPQHVLVSGNKNVSNKEIVREEKEIATNCVLYAYGESKRN</sequence>
<keyword evidence="2" id="KW-1185">Reference proteome</keyword>
<accession>A0ABQ8TF46</accession>
<evidence type="ECO:0008006" key="3">
    <source>
        <dbReference type="Google" id="ProtNLM"/>
    </source>
</evidence>
<reference evidence="1 2" key="1">
    <citation type="journal article" date="2022" name="Allergy">
        <title>Genome assembly and annotation of Periplaneta americana reveal a comprehensive cockroach allergen profile.</title>
        <authorList>
            <person name="Wang L."/>
            <person name="Xiong Q."/>
            <person name="Saelim N."/>
            <person name="Wang L."/>
            <person name="Nong W."/>
            <person name="Wan A.T."/>
            <person name="Shi M."/>
            <person name="Liu X."/>
            <person name="Cao Q."/>
            <person name="Hui J.H.L."/>
            <person name="Sookrung N."/>
            <person name="Leung T.F."/>
            <person name="Tungtrongchitr A."/>
            <person name="Tsui S.K.W."/>
        </authorList>
    </citation>
    <scope>NUCLEOTIDE SEQUENCE [LARGE SCALE GENOMIC DNA]</scope>
    <source>
        <strain evidence="1">PWHHKU_190912</strain>
    </source>
</reference>
<evidence type="ECO:0000313" key="1">
    <source>
        <dbReference type="EMBL" id="KAJ4445228.1"/>
    </source>
</evidence>
<comment type="caution">
    <text evidence="1">The sequence shown here is derived from an EMBL/GenBank/DDBJ whole genome shotgun (WGS) entry which is preliminary data.</text>
</comment>
<dbReference type="Proteomes" id="UP001148838">
    <property type="component" value="Unassembled WGS sequence"/>
</dbReference>
<evidence type="ECO:0000313" key="2">
    <source>
        <dbReference type="Proteomes" id="UP001148838"/>
    </source>
</evidence>
<gene>
    <name evidence="1" type="ORF">ANN_07029</name>
</gene>
<protein>
    <recommendedName>
        <fullName evidence="3">Per a allergen</fullName>
    </recommendedName>
</protein>
<proteinExistence type="predicted"/>
<organism evidence="1 2">
    <name type="scientific">Periplaneta americana</name>
    <name type="common">American cockroach</name>
    <name type="synonym">Blatta americana</name>
    <dbReference type="NCBI Taxonomy" id="6978"/>
    <lineage>
        <taxon>Eukaryota</taxon>
        <taxon>Metazoa</taxon>
        <taxon>Ecdysozoa</taxon>
        <taxon>Arthropoda</taxon>
        <taxon>Hexapoda</taxon>
        <taxon>Insecta</taxon>
        <taxon>Pterygota</taxon>
        <taxon>Neoptera</taxon>
        <taxon>Polyneoptera</taxon>
        <taxon>Dictyoptera</taxon>
        <taxon>Blattodea</taxon>
        <taxon>Blattoidea</taxon>
        <taxon>Blattidae</taxon>
        <taxon>Blattinae</taxon>
        <taxon>Periplaneta</taxon>
    </lineage>
</organism>
<dbReference type="EMBL" id="JAJSOF020000011">
    <property type="protein sequence ID" value="KAJ4445228.1"/>
    <property type="molecule type" value="Genomic_DNA"/>
</dbReference>
<name>A0ABQ8TF46_PERAM</name>